<feature type="transmembrane region" description="Helical" evidence="7">
    <location>
        <begin position="366"/>
        <end position="388"/>
    </location>
</feature>
<feature type="transmembrane region" description="Helical" evidence="7">
    <location>
        <begin position="330"/>
        <end position="354"/>
    </location>
</feature>
<dbReference type="InterPro" id="IPR036259">
    <property type="entry name" value="MFS_trans_sf"/>
</dbReference>
<evidence type="ECO:0000256" key="4">
    <source>
        <dbReference type="ARBA" id="ARBA00022989"/>
    </source>
</evidence>
<proteinExistence type="predicted"/>
<feature type="domain" description="Major facilitator superfamily (MFS) profile" evidence="8">
    <location>
        <begin position="24"/>
        <end position="419"/>
    </location>
</feature>
<evidence type="ECO:0000256" key="7">
    <source>
        <dbReference type="SAM" id="Phobius"/>
    </source>
</evidence>
<feature type="transmembrane region" description="Helical" evidence="7">
    <location>
        <begin position="306"/>
        <end position="324"/>
    </location>
</feature>
<feature type="transmembrane region" description="Helical" evidence="7">
    <location>
        <begin position="25"/>
        <end position="50"/>
    </location>
</feature>
<dbReference type="InterPro" id="IPR020846">
    <property type="entry name" value="MFS_dom"/>
</dbReference>
<gene>
    <name evidence="9" type="ORF">SALB_01764</name>
</gene>
<comment type="caution">
    <text evidence="9">The sequence shown here is derived from an EMBL/GenBank/DDBJ whole genome shotgun (WGS) entry which is preliminary data.</text>
</comment>
<evidence type="ECO:0000259" key="8">
    <source>
        <dbReference type="PROSITE" id="PS50850"/>
    </source>
</evidence>
<reference evidence="9 10" key="1">
    <citation type="journal article" date="2019" name="Microbiol. Resour. Announc.">
        <title>Draft Genome Sequence of the Most Traditional epsilon-Poly-l-Lysine Producer, Streptomyces albulus NBRC14147.</title>
        <authorList>
            <person name="Yamanaka K."/>
            <person name="Hamano Y."/>
        </authorList>
    </citation>
    <scope>NUCLEOTIDE SEQUENCE [LARGE SCALE GENOMIC DNA]</scope>
    <source>
        <strain evidence="9 10">NBRC 14147</strain>
    </source>
</reference>
<keyword evidence="3 7" id="KW-0812">Transmembrane</keyword>
<dbReference type="PROSITE" id="PS50850">
    <property type="entry name" value="MFS"/>
    <property type="match status" value="1"/>
</dbReference>
<name>A0A401QUQ0_STRNR</name>
<evidence type="ECO:0000256" key="5">
    <source>
        <dbReference type="ARBA" id="ARBA00023136"/>
    </source>
</evidence>
<feature type="transmembrane region" description="Helical" evidence="7">
    <location>
        <begin position="164"/>
        <end position="181"/>
    </location>
</feature>
<dbReference type="PANTHER" id="PTHR23513:SF6">
    <property type="entry name" value="MAJOR FACILITATOR SUPERFAMILY ASSOCIATED DOMAIN-CONTAINING PROTEIN"/>
    <property type="match status" value="1"/>
</dbReference>
<feature type="region of interest" description="Disordered" evidence="6">
    <location>
        <begin position="423"/>
        <end position="445"/>
    </location>
</feature>
<feature type="transmembrane region" description="Helical" evidence="7">
    <location>
        <begin position="394"/>
        <end position="417"/>
    </location>
</feature>
<protein>
    <submittedName>
        <fullName evidence="9">Putative drug antiporter protein</fullName>
    </submittedName>
</protein>
<evidence type="ECO:0000256" key="2">
    <source>
        <dbReference type="ARBA" id="ARBA00022475"/>
    </source>
</evidence>
<dbReference type="GO" id="GO:0005886">
    <property type="term" value="C:plasma membrane"/>
    <property type="evidence" value="ECO:0007669"/>
    <property type="project" value="UniProtKB-SubCell"/>
</dbReference>
<dbReference type="CDD" id="cd06173">
    <property type="entry name" value="MFS_MefA_like"/>
    <property type="match status" value="1"/>
</dbReference>
<dbReference type="InterPro" id="IPR011701">
    <property type="entry name" value="MFS"/>
</dbReference>
<evidence type="ECO:0000256" key="1">
    <source>
        <dbReference type="ARBA" id="ARBA00004651"/>
    </source>
</evidence>
<feature type="transmembrane region" description="Helical" evidence="7">
    <location>
        <begin position="102"/>
        <end position="128"/>
    </location>
</feature>
<dbReference type="Gene3D" id="1.20.1250.20">
    <property type="entry name" value="MFS general substrate transporter like domains"/>
    <property type="match status" value="1"/>
</dbReference>
<dbReference type="SUPFAM" id="SSF103473">
    <property type="entry name" value="MFS general substrate transporter"/>
    <property type="match status" value="1"/>
</dbReference>
<comment type="subcellular location">
    <subcellularLocation>
        <location evidence="1">Cell membrane</location>
        <topology evidence="1">Multi-pass membrane protein</topology>
    </subcellularLocation>
</comment>
<feature type="transmembrane region" description="Helical" evidence="7">
    <location>
        <begin position="62"/>
        <end position="82"/>
    </location>
</feature>
<evidence type="ECO:0000256" key="3">
    <source>
        <dbReference type="ARBA" id="ARBA00022692"/>
    </source>
</evidence>
<evidence type="ECO:0000256" key="6">
    <source>
        <dbReference type="SAM" id="MobiDB-lite"/>
    </source>
</evidence>
<dbReference type="PANTHER" id="PTHR23513">
    <property type="entry name" value="INTEGRAL MEMBRANE EFFLUX PROTEIN-RELATED"/>
    <property type="match status" value="1"/>
</dbReference>
<evidence type="ECO:0000313" key="10">
    <source>
        <dbReference type="Proteomes" id="UP000288351"/>
    </source>
</evidence>
<dbReference type="GO" id="GO:0022857">
    <property type="term" value="F:transmembrane transporter activity"/>
    <property type="evidence" value="ECO:0007669"/>
    <property type="project" value="InterPro"/>
</dbReference>
<dbReference type="AlphaFoldDB" id="A0A401QUQ0"/>
<sequence length="445" mass="45551">MPVRAPVHRAEHHGNGAAVNRRAPLVALVGVSGISALGLAMTLLAIPWFVLRVSGSGTQTALVAASETLGLLVSAVFGGPVVDRVGARRASIGADGLTAMAVVAMPVAQATLGLSLPAAVVLTFAMGLTRGPADTAKQVLVAEAIALAGTSVERGTGSFEGGRRIGTMLGAPLAGALIATIGPVPVLYVDAAALLLSAVLVLTLVPRPPTAPPPTATSSDNGYMRHLRDGFRFLRHDRLLLALTAMLLVTNAMDGGLNGVLYPAYGARVLHSSTLLGALVTASGVGALTGATLYGWTGHRWSRRAVFALCFAVVGAPRFLLLAVGPPPALLLPALVICGLGSGMLTPVMMAVVYDRIPSRLQGRTLSLIVACALAAIPVGQLAAGVLLDHVGLAPALLVFGCTYLVATMFPFTFPVWHEMDTRRSPQGTEANDGGARAAAQSRPH</sequence>
<dbReference type="Pfam" id="PF07690">
    <property type="entry name" value="MFS_1"/>
    <property type="match status" value="1"/>
</dbReference>
<feature type="transmembrane region" description="Helical" evidence="7">
    <location>
        <begin position="239"/>
        <end position="262"/>
    </location>
</feature>
<keyword evidence="5 7" id="KW-0472">Membrane</keyword>
<evidence type="ECO:0000313" key="9">
    <source>
        <dbReference type="EMBL" id="GCB89090.1"/>
    </source>
</evidence>
<organism evidence="9 10">
    <name type="scientific">Streptomyces noursei</name>
    <name type="common">Streptomyces albulus</name>
    <dbReference type="NCBI Taxonomy" id="1971"/>
    <lineage>
        <taxon>Bacteria</taxon>
        <taxon>Bacillati</taxon>
        <taxon>Actinomycetota</taxon>
        <taxon>Actinomycetes</taxon>
        <taxon>Kitasatosporales</taxon>
        <taxon>Streptomycetaceae</taxon>
        <taxon>Streptomyces</taxon>
    </lineage>
</organism>
<keyword evidence="4 7" id="KW-1133">Transmembrane helix</keyword>
<dbReference type="EMBL" id="BHXC01000006">
    <property type="protein sequence ID" value="GCB89090.1"/>
    <property type="molecule type" value="Genomic_DNA"/>
</dbReference>
<feature type="transmembrane region" description="Helical" evidence="7">
    <location>
        <begin position="274"/>
        <end position="294"/>
    </location>
</feature>
<keyword evidence="2" id="KW-1003">Cell membrane</keyword>
<dbReference type="Proteomes" id="UP000288351">
    <property type="component" value="Unassembled WGS sequence"/>
</dbReference>
<accession>A0A401QUQ0</accession>